<sequence>MKRSVYLLAATALLTVSAAQAQTKVKTKTKSETTGTQIKSKSEAEPLVLDGGIKRVETLSGIDVFPKPNSNAVLLSFTQQFTKPGTLTMTNYKKAVVYQQALDPATHTGAPVDLGHIPAGTYLVEAKIDNYLYWKKVNIKYPSTPVSSTKKKKGLF</sequence>
<proteinExistence type="predicted"/>
<dbReference type="OrthoDB" id="885753at2"/>
<comment type="caution">
    <text evidence="2">The sequence shown here is derived from an EMBL/GenBank/DDBJ whole genome shotgun (WGS) entry which is preliminary data.</text>
</comment>
<accession>A0A328B5K8</accession>
<keyword evidence="1" id="KW-0732">Signal</keyword>
<feature type="chain" id="PRO_5016419005" description="T9SS C-terminal target domain-containing protein" evidence="1">
    <location>
        <begin position="22"/>
        <end position="156"/>
    </location>
</feature>
<gene>
    <name evidence="2" type="ORF">DLM85_24170</name>
</gene>
<dbReference type="RefSeq" id="WP_111480764.1">
    <property type="nucleotide sequence ID" value="NZ_QHKM01000016.1"/>
</dbReference>
<keyword evidence="3" id="KW-1185">Reference proteome</keyword>
<feature type="signal peptide" evidence="1">
    <location>
        <begin position="1"/>
        <end position="21"/>
    </location>
</feature>
<protein>
    <recommendedName>
        <fullName evidence="4">T9SS C-terminal target domain-containing protein</fullName>
    </recommendedName>
</protein>
<name>A0A328B5K8_9BACT</name>
<reference evidence="3" key="1">
    <citation type="submission" date="2018-05" db="EMBL/GenBank/DDBJ databases">
        <authorList>
            <person name="Nie L."/>
        </authorList>
    </citation>
    <scope>NUCLEOTIDE SEQUENCE [LARGE SCALE GENOMIC DNA]</scope>
    <source>
        <strain evidence="3">NL</strain>
    </source>
</reference>
<dbReference type="AlphaFoldDB" id="A0A328B5K8"/>
<dbReference type="Proteomes" id="UP000248553">
    <property type="component" value="Unassembled WGS sequence"/>
</dbReference>
<evidence type="ECO:0000256" key="1">
    <source>
        <dbReference type="SAM" id="SignalP"/>
    </source>
</evidence>
<evidence type="ECO:0000313" key="3">
    <source>
        <dbReference type="Proteomes" id="UP000248553"/>
    </source>
</evidence>
<dbReference type="EMBL" id="QHKM01000016">
    <property type="protein sequence ID" value="RAK62177.1"/>
    <property type="molecule type" value="Genomic_DNA"/>
</dbReference>
<organism evidence="2 3">
    <name type="scientific">Hymenobacter edaphi</name>
    <dbReference type="NCBI Taxonomy" id="2211146"/>
    <lineage>
        <taxon>Bacteria</taxon>
        <taxon>Pseudomonadati</taxon>
        <taxon>Bacteroidota</taxon>
        <taxon>Cytophagia</taxon>
        <taxon>Cytophagales</taxon>
        <taxon>Hymenobacteraceae</taxon>
        <taxon>Hymenobacter</taxon>
    </lineage>
</organism>
<evidence type="ECO:0008006" key="4">
    <source>
        <dbReference type="Google" id="ProtNLM"/>
    </source>
</evidence>
<evidence type="ECO:0000313" key="2">
    <source>
        <dbReference type="EMBL" id="RAK62177.1"/>
    </source>
</evidence>